<dbReference type="SUPFAM" id="SSF56219">
    <property type="entry name" value="DNase I-like"/>
    <property type="match status" value="1"/>
</dbReference>
<dbReference type="Proteomes" id="UP000288805">
    <property type="component" value="Unassembled WGS sequence"/>
</dbReference>
<proteinExistence type="predicted"/>
<dbReference type="EMBL" id="QGNW01000623">
    <property type="protein sequence ID" value="RVW66825.1"/>
    <property type="molecule type" value="Genomic_DNA"/>
</dbReference>
<accession>A0A438G3Q5</accession>
<sequence>MEERKNLKGVATGKRRKFQKLRGIFEVGDMKLRILSWNVKGANDCEKGNVIKALIKGQKVDLVCLQETKMQEMSRMIVRSLSVGRCLDWRALNSRGVSGGVLMFWDKRVLQLLEAEVGTFSVLCRFKSCEDDFCWNFSGVYGPTLKEEREVCLAELGVVRGLWGGSWCVADGGGVRGGPMPFRFENMWLKEEGFKEKVQVWWVGLNFSGFASFVLVAKLKALKLLLKDWNRLEFGKVEVNKAMGLNQVDFWDKVELTRPLSVQEVDARSGAKEDFKKPSIRGMSFEMLEHVDTTRPEEPFSEQEVLEALKGFCGDKTLGPDGFTMAFWQASWDFVKEEGGLEDLKDFRPISLVEGLYKWLAKVLANRLKMVVGKVVSKAQNAFVEGRQILDAVLVANEVIDLILKSNEEAVMCKLDIEKTCDHVEWSFLFSVMSMMGFGEKWIRGGEGVQVSHLMFADDTLVFCGASKELLLYLSWILMWFEAMSGLRINLDKGELISVGSVENAEELAAALGCKVGSLPTTYLGLPLGAPHRSLAVWDGVEERMGKKLARWKSQYISKGGGVLEKKPHLVLWSLVCLEKSNGGLGDAWVKDVWCSNEGGGSWSPVFSRPFNDWELDEWVLLATVKGMLLGVEWVFCGKKEEGCLESKSFVYFLDGLEGKEQNCL</sequence>
<dbReference type="InterPro" id="IPR052343">
    <property type="entry name" value="Retrotransposon-Effector_Assoc"/>
</dbReference>
<dbReference type="InterPro" id="IPR000477">
    <property type="entry name" value="RT_dom"/>
</dbReference>
<reference evidence="2 3" key="1">
    <citation type="journal article" date="2018" name="PLoS Genet.">
        <title>Population sequencing reveals clonal diversity and ancestral inbreeding in the grapevine cultivar Chardonnay.</title>
        <authorList>
            <person name="Roach M.J."/>
            <person name="Johnson D.L."/>
            <person name="Bohlmann J."/>
            <person name="van Vuuren H.J."/>
            <person name="Jones S.J."/>
            <person name="Pretorius I.S."/>
            <person name="Schmidt S.A."/>
            <person name="Borneman A.R."/>
        </authorList>
    </citation>
    <scope>NUCLEOTIDE SEQUENCE [LARGE SCALE GENOMIC DNA]</scope>
    <source>
        <strain evidence="3">cv. Chardonnay</strain>
        <tissue evidence="2">Leaf</tissue>
    </source>
</reference>
<dbReference type="InterPro" id="IPR036691">
    <property type="entry name" value="Endo/exonu/phosph_ase_sf"/>
</dbReference>
<dbReference type="PANTHER" id="PTHR46890:SF50">
    <property type="entry name" value="RNA-DIRECTED DNA POLYMERASE, EUKARYOTA, REVERSE TRANSCRIPTASE ZINC-BINDING DOMAIN PROTEIN-RELATED"/>
    <property type="match status" value="1"/>
</dbReference>
<gene>
    <name evidence="2" type="primary">YTX2_479</name>
    <name evidence="2" type="ORF">CK203_064735</name>
</gene>
<evidence type="ECO:0000259" key="1">
    <source>
        <dbReference type="Pfam" id="PF00078"/>
    </source>
</evidence>
<evidence type="ECO:0000313" key="2">
    <source>
        <dbReference type="EMBL" id="RVW66825.1"/>
    </source>
</evidence>
<comment type="caution">
    <text evidence="2">The sequence shown here is derived from an EMBL/GenBank/DDBJ whole genome shotgun (WGS) entry which is preliminary data.</text>
</comment>
<name>A0A438G3Q5_VITVI</name>
<dbReference type="PANTHER" id="PTHR46890">
    <property type="entry name" value="NON-LTR RETROLELEMENT REVERSE TRANSCRIPTASE-LIKE PROTEIN-RELATED"/>
    <property type="match status" value="1"/>
</dbReference>
<dbReference type="CDD" id="cd01650">
    <property type="entry name" value="RT_nLTR_like"/>
    <property type="match status" value="1"/>
</dbReference>
<feature type="domain" description="Reverse transcriptase" evidence="1">
    <location>
        <begin position="344"/>
        <end position="444"/>
    </location>
</feature>
<evidence type="ECO:0000313" key="3">
    <source>
        <dbReference type="Proteomes" id="UP000288805"/>
    </source>
</evidence>
<protein>
    <submittedName>
        <fullName evidence="2">Transposon TX1 uncharacterized 149 kDa protein</fullName>
    </submittedName>
</protein>
<dbReference type="Pfam" id="PF00078">
    <property type="entry name" value="RVT_1"/>
    <property type="match status" value="1"/>
</dbReference>
<organism evidence="2 3">
    <name type="scientific">Vitis vinifera</name>
    <name type="common">Grape</name>
    <dbReference type="NCBI Taxonomy" id="29760"/>
    <lineage>
        <taxon>Eukaryota</taxon>
        <taxon>Viridiplantae</taxon>
        <taxon>Streptophyta</taxon>
        <taxon>Embryophyta</taxon>
        <taxon>Tracheophyta</taxon>
        <taxon>Spermatophyta</taxon>
        <taxon>Magnoliopsida</taxon>
        <taxon>eudicotyledons</taxon>
        <taxon>Gunneridae</taxon>
        <taxon>Pentapetalae</taxon>
        <taxon>rosids</taxon>
        <taxon>Vitales</taxon>
        <taxon>Vitaceae</taxon>
        <taxon>Viteae</taxon>
        <taxon>Vitis</taxon>
    </lineage>
</organism>
<dbReference type="Gene3D" id="3.60.10.10">
    <property type="entry name" value="Endonuclease/exonuclease/phosphatase"/>
    <property type="match status" value="1"/>
</dbReference>
<dbReference type="AlphaFoldDB" id="A0A438G3Q5"/>